<dbReference type="AlphaFoldDB" id="A0A0B7I2H4"/>
<dbReference type="EMBL" id="CDOL01000124">
    <property type="protein sequence ID" value="CEN52102.1"/>
    <property type="molecule type" value="Genomic_DNA"/>
</dbReference>
<evidence type="ECO:0000313" key="5">
    <source>
        <dbReference type="EMBL" id="RIY36996.1"/>
    </source>
</evidence>
<accession>A0A0B7I2H4</accession>
<feature type="domain" description="Multidrug resistance protein MdtA-like barrel-sandwich hybrid" evidence="2">
    <location>
        <begin position="42"/>
        <end position="231"/>
    </location>
</feature>
<evidence type="ECO:0000313" key="6">
    <source>
        <dbReference type="Proteomes" id="UP000038200"/>
    </source>
</evidence>
<dbReference type="PANTHER" id="PTHR30438">
    <property type="entry name" value="36 KDA ANTIGEN-RELATED"/>
    <property type="match status" value="1"/>
</dbReference>
<sequence length="324" mass="35921">MKGKRIFKLIPIIIIIVIAIIAISSLFRAEEHYWQGQAEAKQINVAPKIPGRVDKIVVQEGQSVKKGDLLLSIETPEINAKLEQANAAHNAAQAQLNKANAGARSQQIQGAYSLWQQAKVAADFAETSYKRVENMFKEQLVSAQKRDEVYTKYQAAIQQANAAKSQYDLALAGAQQEDKQAAKALVDKAQGAINEVTSYKNESNLYAPLSAEIQKIIPNEGELVNTGYPIITLVDLSDIWVVLNIREDFMGRFQKGTKFNAFVPALDNREITLEVKHIAVMADFATWTATKSQGDFDRKTFEIKAYPVEKVEGLLPGMSVLVKQ</sequence>
<evidence type="ECO:0000313" key="8">
    <source>
        <dbReference type="Proteomes" id="UP000265497"/>
    </source>
</evidence>
<evidence type="ECO:0000259" key="2">
    <source>
        <dbReference type="Pfam" id="PF25917"/>
    </source>
</evidence>
<dbReference type="Proteomes" id="UP000265497">
    <property type="component" value="Unassembled WGS sequence"/>
</dbReference>
<dbReference type="EMBL" id="NSDI01000004">
    <property type="protein sequence ID" value="RIY36996.1"/>
    <property type="molecule type" value="Genomic_DNA"/>
</dbReference>
<dbReference type="Gene3D" id="2.40.50.100">
    <property type="match status" value="1"/>
</dbReference>
<dbReference type="InterPro" id="IPR058625">
    <property type="entry name" value="MdtA-like_BSH"/>
</dbReference>
<dbReference type="EMBL" id="CDOI01000147">
    <property type="protein sequence ID" value="CEN46489.1"/>
    <property type="molecule type" value="Genomic_DNA"/>
</dbReference>
<dbReference type="STRING" id="1848903.CCAND38_360014"/>
<name>A0A0B7I2H4_9FLAO</name>
<dbReference type="SUPFAM" id="SSF111369">
    <property type="entry name" value="HlyD-like secretion proteins"/>
    <property type="match status" value="2"/>
</dbReference>
<evidence type="ECO:0000256" key="1">
    <source>
        <dbReference type="SAM" id="Phobius"/>
    </source>
</evidence>
<dbReference type="RefSeq" id="WP_042006737.1">
    <property type="nucleotide sequence ID" value="NZ_BOQK01000026.1"/>
</dbReference>
<keyword evidence="1" id="KW-0472">Membrane</keyword>
<evidence type="ECO:0000313" key="3">
    <source>
        <dbReference type="EMBL" id="CEN46489.1"/>
    </source>
</evidence>
<dbReference type="PANTHER" id="PTHR30438:SF1">
    <property type="entry name" value="36 KDA ANTIGEN"/>
    <property type="match status" value="1"/>
</dbReference>
<protein>
    <submittedName>
        <fullName evidence="5">Hemolysin secretion protein D</fullName>
    </submittedName>
</protein>
<keyword evidence="1" id="KW-0812">Transmembrane</keyword>
<keyword evidence="1" id="KW-1133">Transmembrane helix</keyword>
<evidence type="ECO:0000313" key="4">
    <source>
        <dbReference type="EMBL" id="CEN52102.1"/>
    </source>
</evidence>
<dbReference type="Gene3D" id="2.40.30.170">
    <property type="match status" value="1"/>
</dbReference>
<proteinExistence type="predicted"/>
<evidence type="ECO:0000313" key="7">
    <source>
        <dbReference type="Proteomes" id="UP000045051"/>
    </source>
</evidence>
<dbReference type="OrthoDB" id="9793801at2"/>
<reference evidence="5 8" key="2">
    <citation type="submission" date="2017-08" db="EMBL/GenBank/DDBJ databases">
        <title>Capnocytophaga canis 17-158 assembly.</title>
        <authorList>
            <person name="Gulvik C.A."/>
        </authorList>
    </citation>
    <scope>NUCLEOTIDE SEQUENCE [LARGE SCALE GENOMIC DNA]</scope>
    <source>
        <strain evidence="5 8">17-158</strain>
    </source>
</reference>
<dbReference type="GeneID" id="97264388"/>
<organism evidence="4 6">
    <name type="scientific">Capnocytophaga canis</name>
    <dbReference type="NCBI Taxonomy" id="1848903"/>
    <lineage>
        <taxon>Bacteria</taxon>
        <taxon>Pseudomonadati</taxon>
        <taxon>Bacteroidota</taxon>
        <taxon>Flavobacteriia</taxon>
        <taxon>Flavobacteriales</taxon>
        <taxon>Flavobacteriaceae</taxon>
        <taxon>Capnocytophaga</taxon>
    </lineage>
</organism>
<reference evidence="6 7" key="1">
    <citation type="submission" date="2015-01" db="EMBL/GenBank/DDBJ databases">
        <authorList>
            <person name="MANFREDI Pablo"/>
        </authorList>
    </citation>
    <scope>NUCLEOTIDE SEQUENCE [LARGE SCALE GENOMIC DNA]</scope>
    <source>
        <strain evidence="3 7">CcD38</strain>
        <strain evidence="4 6">CcD93</strain>
    </source>
</reference>
<keyword evidence="7" id="KW-1185">Reference proteome</keyword>
<dbReference type="Proteomes" id="UP000038200">
    <property type="component" value="Unassembled WGS sequence"/>
</dbReference>
<gene>
    <name evidence="3" type="ORF">CCAND38_360014</name>
    <name evidence="4" type="ORF">CCAND93_210014</name>
    <name evidence="5" type="ORF">CKY20_05595</name>
</gene>
<dbReference type="Pfam" id="PF25917">
    <property type="entry name" value="BSH_RND"/>
    <property type="match status" value="1"/>
</dbReference>
<feature type="transmembrane region" description="Helical" evidence="1">
    <location>
        <begin position="7"/>
        <end position="27"/>
    </location>
</feature>
<dbReference type="Proteomes" id="UP000045051">
    <property type="component" value="Unassembled WGS sequence"/>
</dbReference>